<dbReference type="PANTHER" id="PTHR43775:SF37">
    <property type="entry name" value="SI:DKEY-61P9.11"/>
    <property type="match status" value="1"/>
</dbReference>
<feature type="non-terminal residue" evidence="5">
    <location>
        <position position="1"/>
    </location>
</feature>
<dbReference type="SMART" id="SM00827">
    <property type="entry name" value="PKS_AT"/>
    <property type="match status" value="1"/>
</dbReference>
<keyword evidence="1" id="KW-0596">Phosphopantetheine</keyword>
<dbReference type="Gene3D" id="3.30.70.3290">
    <property type="match status" value="1"/>
</dbReference>
<dbReference type="GO" id="GO:0005737">
    <property type="term" value="C:cytoplasm"/>
    <property type="evidence" value="ECO:0007669"/>
    <property type="project" value="TreeGrafter"/>
</dbReference>
<dbReference type="GO" id="GO:0005886">
    <property type="term" value="C:plasma membrane"/>
    <property type="evidence" value="ECO:0007669"/>
    <property type="project" value="TreeGrafter"/>
</dbReference>
<keyword evidence="2" id="KW-0597">Phosphoprotein</keyword>
<dbReference type="GO" id="GO:0006633">
    <property type="term" value="P:fatty acid biosynthetic process"/>
    <property type="evidence" value="ECO:0007669"/>
    <property type="project" value="TreeGrafter"/>
</dbReference>
<evidence type="ECO:0000256" key="2">
    <source>
        <dbReference type="ARBA" id="ARBA00022553"/>
    </source>
</evidence>
<feature type="region of interest" description="Disordered" evidence="3">
    <location>
        <begin position="193"/>
        <end position="232"/>
    </location>
</feature>
<comment type="caution">
    <text evidence="5">The sequence shown here is derived from an EMBL/GenBank/DDBJ whole genome shotgun (WGS) entry which is preliminary data.</text>
</comment>
<dbReference type="InterPro" id="IPR014043">
    <property type="entry name" value="Acyl_transferase_dom"/>
</dbReference>
<accession>A0A6G3WV50</accession>
<keyword evidence="5" id="KW-0012">Acyltransferase</keyword>
<dbReference type="Gene3D" id="3.40.366.10">
    <property type="entry name" value="Malonyl-Coenzyme A Acyl Carrier Protein, domain 2"/>
    <property type="match status" value="1"/>
</dbReference>
<dbReference type="GO" id="GO:0004312">
    <property type="term" value="F:fatty acid synthase activity"/>
    <property type="evidence" value="ECO:0007669"/>
    <property type="project" value="TreeGrafter"/>
</dbReference>
<dbReference type="EMBL" id="JAAGMN010002264">
    <property type="protein sequence ID" value="NEE09293.1"/>
    <property type="molecule type" value="Genomic_DNA"/>
</dbReference>
<evidence type="ECO:0000313" key="5">
    <source>
        <dbReference type="EMBL" id="NEE09293.1"/>
    </source>
</evidence>
<evidence type="ECO:0000256" key="1">
    <source>
        <dbReference type="ARBA" id="ARBA00022450"/>
    </source>
</evidence>
<gene>
    <name evidence="5" type="ORF">G3M58_22905</name>
</gene>
<protein>
    <submittedName>
        <fullName evidence="5">Acyltransferase domain-containing protein</fullName>
    </submittedName>
</protein>
<name>A0A6G3WV50_9ACTN</name>
<feature type="non-terminal residue" evidence="5">
    <location>
        <position position="232"/>
    </location>
</feature>
<dbReference type="GO" id="GO:0071770">
    <property type="term" value="P:DIM/DIP cell wall layer assembly"/>
    <property type="evidence" value="ECO:0007669"/>
    <property type="project" value="TreeGrafter"/>
</dbReference>
<proteinExistence type="predicted"/>
<sequence length="232" mass="25526">TVSGRADAILQLEKNLIEKGIDQHRLRTPGAVHSAALDPVLDELREAVGRVTLREPSVPVLSGLTGRPLTADEARDPEYWVRHTREPVRFRACLEALPTDRPPVLLEAGPSGGLVKLAQYTLGDAAVTASAVRHAFAEENDSRVLLNAVARMWTHGVEVDWEAVREDRPGRMVPLPGYPFQRRPFWVERVDPLTPPEPEPIEDVSLTARVWSGSGLPRPPAGRSPDSRTSPD</sequence>
<dbReference type="Pfam" id="PF00698">
    <property type="entry name" value="Acyl_transf_1"/>
    <property type="match status" value="1"/>
</dbReference>
<keyword evidence="5" id="KW-0808">Transferase</keyword>
<feature type="domain" description="Malonyl-CoA:ACP transacylase (MAT)" evidence="4">
    <location>
        <begin position="1"/>
        <end position="135"/>
    </location>
</feature>
<reference evidence="5" key="1">
    <citation type="submission" date="2020-01" db="EMBL/GenBank/DDBJ databases">
        <title>Insect and environment-associated Actinomycetes.</title>
        <authorList>
            <person name="Currrie C."/>
            <person name="Chevrette M."/>
            <person name="Carlson C."/>
            <person name="Stubbendieck R."/>
            <person name="Wendt-Pienkowski E."/>
        </authorList>
    </citation>
    <scope>NUCLEOTIDE SEQUENCE</scope>
    <source>
        <strain evidence="5">SID7499</strain>
    </source>
</reference>
<dbReference type="InterPro" id="IPR050091">
    <property type="entry name" value="PKS_NRPS_Biosynth_Enz"/>
</dbReference>
<evidence type="ECO:0000256" key="3">
    <source>
        <dbReference type="SAM" id="MobiDB-lite"/>
    </source>
</evidence>
<dbReference type="SUPFAM" id="SSF52151">
    <property type="entry name" value="FabD/lysophospholipase-like"/>
    <property type="match status" value="1"/>
</dbReference>
<evidence type="ECO:0000259" key="4">
    <source>
        <dbReference type="SMART" id="SM00827"/>
    </source>
</evidence>
<organism evidence="5">
    <name type="scientific">Streptomyces sp. SID7499</name>
    <dbReference type="NCBI Taxonomy" id="2706086"/>
    <lineage>
        <taxon>Bacteria</taxon>
        <taxon>Bacillati</taxon>
        <taxon>Actinomycetota</taxon>
        <taxon>Actinomycetes</taxon>
        <taxon>Kitasatosporales</taxon>
        <taxon>Streptomycetaceae</taxon>
        <taxon>Streptomyces</taxon>
    </lineage>
</organism>
<dbReference type="AlphaFoldDB" id="A0A6G3WV50"/>
<dbReference type="PANTHER" id="PTHR43775">
    <property type="entry name" value="FATTY ACID SYNTHASE"/>
    <property type="match status" value="1"/>
</dbReference>
<dbReference type="InterPro" id="IPR016035">
    <property type="entry name" value="Acyl_Trfase/lysoPLipase"/>
</dbReference>
<dbReference type="InterPro" id="IPR001227">
    <property type="entry name" value="Ac_transferase_dom_sf"/>
</dbReference>